<keyword evidence="2" id="KW-1185">Reference proteome</keyword>
<protein>
    <submittedName>
        <fullName evidence="1">Uncharacterized protein</fullName>
    </submittedName>
</protein>
<sequence length="71" mass="8018">MKTFSDTKMITESAQNISVSDRETQPASNDKKIYMAELKRYPYGPDLQVEILHLQAEADALLLQLKAMGCQ</sequence>
<organism evidence="1 2">
    <name type="scientific">Leptolyngbya cf. ectocarpi LEGE 11479</name>
    <dbReference type="NCBI Taxonomy" id="1828722"/>
    <lineage>
        <taxon>Bacteria</taxon>
        <taxon>Bacillati</taxon>
        <taxon>Cyanobacteriota</taxon>
        <taxon>Cyanophyceae</taxon>
        <taxon>Leptolyngbyales</taxon>
        <taxon>Leptolyngbyaceae</taxon>
        <taxon>Leptolyngbya group</taxon>
        <taxon>Leptolyngbya</taxon>
    </lineage>
</organism>
<dbReference type="RefSeq" id="WP_193994772.1">
    <property type="nucleotide sequence ID" value="NZ_JADEXP010000206.1"/>
</dbReference>
<comment type="caution">
    <text evidence="1">The sequence shown here is derived from an EMBL/GenBank/DDBJ whole genome shotgun (WGS) entry which is preliminary data.</text>
</comment>
<accession>A0A929FBP0</accession>
<evidence type="ECO:0000313" key="2">
    <source>
        <dbReference type="Proteomes" id="UP000615026"/>
    </source>
</evidence>
<gene>
    <name evidence="1" type="ORF">IQ260_19550</name>
</gene>
<reference evidence="1" key="1">
    <citation type="submission" date="2020-10" db="EMBL/GenBank/DDBJ databases">
        <authorList>
            <person name="Castelo-Branco R."/>
            <person name="Eusebio N."/>
            <person name="Adriana R."/>
            <person name="Vieira A."/>
            <person name="Brugerolle De Fraissinette N."/>
            <person name="Rezende De Castro R."/>
            <person name="Schneider M.P."/>
            <person name="Vasconcelos V."/>
            <person name="Leao P.N."/>
        </authorList>
    </citation>
    <scope>NUCLEOTIDE SEQUENCE</scope>
    <source>
        <strain evidence="1">LEGE 11479</strain>
    </source>
</reference>
<dbReference type="EMBL" id="JADEXP010000206">
    <property type="protein sequence ID" value="MBE9068843.1"/>
    <property type="molecule type" value="Genomic_DNA"/>
</dbReference>
<name>A0A929FBP0_LEPEC</name>
<dbReference type="Proteomes" id="UP000615026">
    <property type="component" value="Unassembled WGS sequence"/>
</dbReference>
<proteinExistence type="predicted"/>
<dbReference type="AlphaFoldDB" id="A0A929FBP0"/>
<evidence type="ECO:0000313" key="1">
    <source>
        <dbReference type="EMBL" id="MBE9068843.1"/>
    </source>
</evidence>